<reference evidence="2 3" key="1">
    <citation type="submission" date="2023-05" db="EMBL/GenBank/DDBJ databases">
        <title>Metabolic capabilities are highly conserved among human nasal-associated Corynebacterium species in pangenomic analyses.</title>
        <authorList>
            <person name="Tran T.H."/>
            <person name="Roberts A.Q."/>
            <person name="Escapa I.F."/>
            <person name="Gao W."/>
            <person name="Conlan S."/>
            <person name="Kong H."/>
            <person name="Segre J.A."/>
            <person name="Kelly M.S."/>
            <person name="Lemon K.P."/>
        </authorList>
    </citation>
    <scope>NUCLEOTIDE SEQUENCE [LARGE SCALE GENOMIC DNA]</scope>
    <source>
        <strain evidence="2 3">KPL2811</strain>
    </source>
</reference>
<keyword evidence="3" id="KW-1185">Reference proteome</keyword>
<organism evidence="2 3">
    <name type="scientific">Corynebacterium propinquum</name>
    <dbReference type="NCBI Taxonomy" id="43769"/>
    <lineage>
        <taxon>Bacteria</taxon>
        <taxon>Bacillati</taxon>
        <taxon>Actinomycetota</taxon>
        <taxon>Actinomycetes</taxon>
        <taxon>Mycobacteriales</taxon>
        <taxon>Corynebacteriaceae</taxon>
        <taxon>Corynebacterium</taxon>
    </lineage>
</organism>
<dbReference type="Proteomes" id="UP001243856">
    <property type="component" value="Unassembled WGS sequence"/>
</dbReference>
<comment type="caution">
    <text evidence="2">The sequence shown here is derived from an EMBL/GenBank/DDBJ whole genome shotgun (WGS) entry which is preliminary data.</text>
</comment>
<feature type="compositionally biased region" description="Basic and acidic residues" evidence="1">
    <location>
        <begin position="60"/>
        <end position="97"/>
    </location>
</feature>
<feature type="region of interest" description="Disordered" evidence="1">
    <location>
        <begin position="60"/>
        <end position="141"/>
    </location>
</feature>
<feature type="compositionally biased region" description="Basic and acidic residues" evidence="1">
    <location>
        <begin position="132"/>
        <end position="141"/>
    </location>
</feature>
<dbReference type="EMBL" id="JASNVK010000022">
    <property type="protein sequence ID" value="MDK4301557.1"/>
    <property type="molecule type" value="Genomic_DNA"/>
</dbReference>
<gene>
    <name evidence="2" type="ORF">QPX45_10000</name>
</gene>
<evidence type="ECO:0000313" key="2">
    <source>
        <dbReference type="EMBL" id="MDK4301557.1"/>
    </source>
</evidence>
<protein>
    <recommendedName>
        <fullName evidence="4">Secreted protein</fullName>
    </recommendedName>
</protein>
<accession>A0ABT7G5U6</accession>
<proteinExistence type="predicted"/>
<sequence>MGKLILLALIVLAAVLVWKAFGPASWNQNRQANSVNRPAIKGPDDDEEFLWNIEKNRFKERRRQEQERQQRHDEQQREENQQHQGRDRGTSDRRSDVGDQTDPNTHGAQDSRNTNSQDGSLDRDQPTNSDTPRNDEKTDDQ</sequence>
<name>A0ABT7G5U6_9CORY</name>
<evidence type="ECO:0008006" key="4">
    <source>
        <dbReference type="Google" id="ProtNLM"/>
    </source>
</evidence>
<feature type="compositionally biased region" description="Polar residues" evidence="1">
    <location>
        <begin position="101"/>
        <end position="119"/>
    </location>
</feature>
<evidence type="ECO:0000313" key="3">
    <source>
        <dbReference type="Proteomes" id="UP001243856"/>
    </source>
</evidence>
<evidence type="ECO:0000256" key="1">
    <source>
        <dbReference type="SAM" id="MobiDB-lite"/>
    </source>
</evidence>